<feature type="domain" description="Transcription factor IIIC subunit 5 HTH" evidence="1">
    <location>
        <begin position="80"/>
        <end position="230"/>
    </location>
</feature>
<evidence type="ECO:0000313" key="3">
    <source>
        <dbReference type="Proteomes" id="UP001195914"/>
    </source>
</evidence>
<protein>
    <recommendedName>
        <fullName evidence="1">Transcription factor IIIC subunit 5 HTH domain-containing protein</fullName>
    </recommendedName>
</protein>
<dbReference type="GO" id="GO:0000127">
    <property type="term" value="C:transcription factor TFIIIC complex"/>
    <property type="evidence" value="ECO:0007669"/>
    <property type="project" value="InterPro"/>
</dbReference>
<sequence length="357" mass="40590">MSVSPDRGYIVATRNPSGKPCALFVRVKLWSNGRRTTEVIGAATCIFTFNQPADFIHISHQPVTTGLQLNLDKNNQKYAVLPPFFTKMPSIANIFKENLSNAVQNESNKGQEPHTINPVAHFDDITIPSARLDSPLLACPGNTRLPHISPCEDAALIAALEELFNRRPVWLRSSMDEHLPITFSSWKKRIAFSRTCYLFSDGPWRGCVCKLGYDPRSDPASRIYQIIDYRDPYYRTISWKTDKQTNSKVENDTVRAELGIDNAYLKVIANIPNFNPEVHFLTPPSRPSQLYQLCDIFDAGIQKIINERVDSFQNGQTDTCSKTTGWYSQATLSKIRDMMNVKSLRMRQNMYTNNLMQ</sequence>
<dbReference type="PANTHER" id="PTHR13230:SF5">
    <property type="entry name" value="GENERAL TRANSCRIPTION FACTOR 3C POLYPEPTIDE 5"/>
    <property type="match status" value="1"/>
</dbReference>
<comment type="caution">
    <text evidence="2">The sequence shown here is derived from an EMBL/GenBank/DDBJ whole genome shotgun (WGS) entry which is preliminary data.</text>
</comment>
<dbReference type="InterPro" id="IPR040454">
    <property type="entry name" value="TF_IIIC_Tfc1/Sfc1"/>
</dbReference>
<name>A0AAD9LFG5_BABDI</name>
<dbReference type="PANTHER" id="PTHR13230">
    <property type="entry name" value="GENERAL TRANSCRIPTION FACTOR IIIC, POLYPEPTIDE 5"/>
    <property type="match status" value="1"/>
</dbReference>
<keyword evidence="3" id="KW-1185">Reference proteome</keyword>
<dbReference type="GO" id="GO:0001003">
    <property type="term" value="F:RNA polymerase III type 2 promoter sequence-specific DNA binding"/>
    <property type="evidence" value="ECO:0007669"/>
    <property type="project" value="TreeGrafter"/>
</dbReference>
<reference evidence="2" key="2">
    <citation type="submission" date="2021-05" db="EMBL/GenBank/DDBJ databases">
        <authorList>
            <person name="Pain A."/>
        </authorList>
    </citation>
    <scope>NUCLEOTIDE SEQUENCE</scope>
    <source>
        <strain evidence="2">1802A</strain>
    </source>
</reference>
<evidence type="ECO:0000259" key="1">
    <source>
        <dbReference type="Pfam" id="PF09734"/>
    </source>
</evidence>
<dbReference type="InterPro" id="IPR019136">
    <property type="entry name" value="TF_IIIC_su-5_HTH"/>
</dbReference>
<reference evidence="2" key="1">
    <citation type="journal article" date="2014" name="Nucleic Acids Res.">
        <title>The evolutionary dynamics of variant antigen genes in Babesia reveal a history of genomic innovation underlying host-parasite interaction.</title>
        <authorList>
            <person name="Jackson A.P."/>
            <person name="Otto T.D."/>
            <person name="Darby A."/>
            <person name="Ramaprasad A."/>
            <person name="Xia D."/>
            <person name="Echaide I.E."/>
            <person name="Farber M."/>
            <person name="Gahlot S."/>
            <person name="Gamble J."/>
            <person name="Gupta D."/>
            <person name="Gupta Y."/>
            <person name="Jackson L."/>
            <person name="Malandrin L."/>
            <person name="Malas T.B."/>
            <person name="Moussa E."/>
            <person name="Nair M."/>
            <person name="Reid A.J."/>
            <person name="Sanders M."/>
            <person name="Sharma J."/>
            <person name="Tracey A."/>
            <person name="Quail M.A."/>
            <person name="Weir W."/>
            <person name="Wastling J.M."/>
            <person name="Hall N."/>
            <person name="Willadsen P."/>
            <person name="Lingelbach K."/>
            <person name="Shiels B."/>
            <person name="Tait A."/>
            <person name="Berriman M."/>
            <person name="Allred D.R."/>
            <person name="Pain A."/>
        </authorList>
    </citation>
    <scope>NUCLEOTIDE SEQUENCE</scope>
    <source>
        <strain evidence="2">1802A</strain>
    </source>
</reference>
<dbReference type="AlphaFoldDB" id="A0AAD9LFG5"/>
<dbReference type="Pfam" id="PF09734">
    <property type="entry name" value="Tau95"/>
    <property type="match status" value="1"/>
</dbReference>
<dbReference type="GO" id="GO:0001002">
    <property type="term" value="F:RNA polymerase III type 1 promoter sequence-specific DNA binding"/>
    <property type="evidence" value="ECO:0007669"/>
    <property type="project" value="TreeGrafter"/>
</dbReference>
<dbReference type="EMBL" id="JAHBMH010000062">
    <property type="protein sequence ID" value="KAK1934703.1"/>
    <property type="molecule type" value="Genomic_DNA"/>
</dbReference>
<accession>A0AAD9LFG5</accession>
<evidence type="ECO:0000313" key="2">
    <source>
        <dbReference type="EMBL" id="KAK1934703.1"/>
    </source>
</evidence>
<proteinExistence type="predicted"/>
<organism evidence="2 3">
    <name type="scientific">Babesia divergens</name>
    <dbReference type="NCBI Taxonomy" id="32595"/>
    <lineage>
        <taxon>Eukaryota</taxon>
        <taxon>Sar</taxon>
        <taxon>Alveolata</taxon>
        <taxon>Apicomplexa</taxon>
        <taxon>Aconoidasida</taxon>
        <taxon>Piroplasmida</taxon>
        <taxon>Babesiidae</taxon>
        <taxon>Babesia</taxon>
    </lineage>
</organism>
<gene>
    <name evidence="2" type="ORF">X943_000200</name>
</gene>
<dbReference type="Proteomes" id="UP001195914">
    <property type="component" value="Unassembled WGS sequence"/>
</dbReference>
<dbReference type="GO" id="GO:0006384">
    <property type="term" value="P:transcription initiation at RNA polymerase III promoter"/>
    <property type="evidence" value="ECO:0007669"/>
    <property type="project" value="InterPro"/>
</dbReference>